<proteinExistence type="predicted"/>
<reference evidence="1" key="1">
    <citation type="submission" date="2022-03" db="EMBL/GenBank/DDBJ databases">
        <authorList>
            <person name="Sayadi A."/>
        </authorList>
    </citation>
    <scope>NUCLEOTIDE SEQUENCE</scope>
</reference>
<sequence length="69" mass="8067">MESDGYSDMDYSSENKDNDAEWMFCLGLLSEDTSGEKWIRCYQYLKWSDEACSNSDKNKNFVCDFYLSG</sequence>
<name>A0A9P0P2Q9_ACAOB</name>
<dbReference type="AlphaFoldDB" id="A0A9P0P2Q9"/>
<gene>
    <name evidence="1" type="ORF">ACAOBT_LOCUS7458</name>
</gene>
<evidence type="ECO:0000313" key="1">
    <source>
        <dbReference type="EMBL" id="CAH1967566.1"/>
    </source>
</evidence>
<organism evidence="1 2">
    <name type="scientific">Acanthoscelides obtectus</name>
    <name type="common">Bean weevil</name>
    <name type="synonym">Bruchus obtectus</name>
    <dbReference type="NCBI Taxonomy" id="200917"/>
    <lineage>
        <taxon>Eukaryota</taxon>
        <taxon>Metazoa</taxon>
        <taxon>Ecdysozoa</taxon>
        <taxon>Arthropoda</taxon>
        <taxon>Hexapoda</taxon>
        <taxon>Insecta</taxon>
        <taxon>Pterygota</taxon>
        <taxon>Neoptera</taxon>
        <taxon>Endopterygota</taxon>
        <taxon>Coleoptera</taxon>
        <taxon>Polyphaga</taxon>
        <taxon>Cucujiformia</taxon>
        <taxon>Chrysomeloidea</taxon>
        <taxon>Chrysomelidae</taxon>
        <taxon>Bruchinae</taxon>
        <taxon>Bruchini</taxon>
        <taxon>Acanthoscelides</taxon>
    </lineage>
</organism>
<comment type="caution">
    <text evidence="1">The sequence shown here is derived from an EMBL/GenBank/DDBJ whole genome shotgun (WGS) entry which is preliminary data.</text>
</comment>
<dbReference type="EMBL" id="CAKOFQ010006745">
    <property type="protein sequence ID" value="CAH1967566.1"/>
    <property type="molecule type" value="Genomic_DNA"/>
</dbReference>
<evidence type="ECO:0000313" key="2">
    <source>
        <dbReference type="Proteomes" id="UP001152888"/>
    </source>
</evidence>
<dbReference type="Proteomes" id="UP001152888">
    <property type="component" value="Unassembled WGS sequence"/>
</dbReference>
<keyword evidence="2" id="KW-1185">Reference proteome</keyword>
<protein>
    <submittedName>
        <fullName evidence="1">Uncharacterized protein</fullName>
    </submittedName>
</protein>
<dbReference type="OrthoDB" id="7456782at2759"/>
<accession>A0A9P0P2Q9</accession>